<sequence>MRDSVNRRRRRRNPYTELLHLLNQRYHAEFVRAELLQNDLTGLQGSKFARVAEWLRVQARRLFPHPAAVTKSITEHAAPYTGPVFPAPADARVSIVIPFRDRPELLRNCLRSIRRSTFRRIEIVLVDNGSEDPRTGRLLARAGERLDVRLVSRPGPFNFSLLCNAGAAAATGDHLVFLNNDTEVLSRQWLERLLGLAADPAVGAVGATLLFPDRTIQHAGLLPRSDGMWVHPYQGRPADDPGAGGELRTVRIVPAATAACLMVRRDRFEEAGGFDERMPVTHNDVDLCRRIRARGRVVVVTPRARLLHYEGLSRGYTVDPPPA</sequence>
<dbReference type="PANTHER" id="PTHR43179">
    <property type="entry name" value="RHAMNOSYLTRANSFERASE WBBL"/>
    <property type="match status" value="1"/>
</dbReference>
<dbReference type="Pfam" id="PF00535">
    <property type="entry name" value="Glycos_transf_2"/>
    <property type="match status" value="1"/>
</dbReference>
<dbReference type="EMBL" id="CP053452">
    <property type="protein sequence ID" value="QJW98257.1"/>
    <property type="molecule type" value="Genomic_DNA"/>
</dbReference>
<evidence type="ECO:0000313" key="3">
    <source>
        <dbReference type="Proteomes" id="UP000503447"/>
    </source>
</evidence>
<dbReference type="CDD" id="cd04186">
    <property type="entry name" value="GT_2_like_c"/>
    <property type="match status" value="1"/>
</dbReference>
<evidence type="ECO:0000259" key="1">
    <source>
        <dbReference type="Pfam" id="PF00535"/>
    </source>
</evidence>
<evidence type="ECO:0000313" key="2">
    <source>
        <dbReference type="EMBL" id="QJW98257.1"/>
    </source>
</evidence>
<dbReference type="InterPro" id="IPR029044">
    <property type="entry name" value="Nucleotide-diphossugar_trans"/>
</dbReference>
<gene>
    <name evidence="2" type="ORF">FTUN_5843</name>
</gene>
<protein>
    <submittedName>
        <fullName evidence="2">GT2 family glycosyltransferase</fullName>
    </submittedName>
</protein>
<keyword evidence="3" id="KW-1185">Reference proteome</keyword>
<dbReference type="Proteomes" id="UP000503447">
    <property type="component" value="Chromosome"/>
</dbReference>
<dbReference type="PANTHER" id="PTHR43179:SF7">
    <property type="entry name" value="RHAMNOSYLTRANSFERASE WBBL"/>
    <property type="match status" value="1"/>
</dbReference>
<dbReference type="InterPro" id="IPR001173">
    <property type="entry name" value="Glyco_trans_2-like"/>
</dbReference>
<feature type="domain" description="Glycosyltransferase 2-like" evidence="1">
    <location>
        <begin position="94"/>
        <end position="212"/>
    </location>
</feature>
<dbReference type="AlphaFoldDB" id="A0A6M5YVY7"/>
<dbReference type="SUPFAM" id="SSF53448">
    <property type="entry name" value="Nucleotide-diphospho-sugar transferases"/>
    <property type="match status" value="1"/>
</dbReference>
<keyword evidence="2" id="KW-0808">Transferase</keyword>
<dbReference type="RefSeq" id="WP_171473482.1">
    <property type="nucleotide sequence ID" value="NZ_CP053452.2"/>
</dbReference>
<name>A0A6M5YVY7_9BACT</name>
<dbReference type="GO" id="GO:0016740">
    <property type="term" value="F:transferase activity"/>
    <property type="evidence" value="ECO:0007669"/>
    <property type="project" value="UniProtKB-KW"/>
</dbReference>
<reference evidence="3" key="1">
    <citation type="submission" date="2020-05" db="EMBL/GenBank/DDBJ databases">
        <title>Frigoriglobus tundricola gen. nov., sp. nov., a psychrotolerant cellulolytic planctomycete of the family Gemmataceae with two divergent copies of 16S rRNA gene.</title>
        <authorList>
            <person name="Kulichevskaya I.S."/>
            <person name="Ivanova A.A."/>
            <person name="Naumoff D.G."/>
            <person name="Beletsky A.V."/>
            <person name="Rijpstra W.I.C."/>
            <person name="Sinninghe Damste J.S."/>
            <person name="Mardanov A.V."/>
            <person name="Ravin N.V."/>
            <person name="Dedysh S.N."/>
        </authorList>
    </citation>
    <scope>NUCLEOTIDE SEQUENCE [LARGE SCALE GENOMIC DNA]</scope>
    <source>
        <strain evidence="3">PL17</strain>
    </source>
</reference>
<dbReference type="KEGG" id="ftj:FTUN_5843"/>
<proteinExistence type="predicted"/>
<organism evidence="2 3">
    <name type="scientific">Frigoriglobus tundricola</name>
    <dbReference type="NCBI Taxonomy" id="2774151"/>
    <lineage>
        <taxon>Bacteria</taxon>
        <taxon>Pseudomonadati</taxon>
        <taxon>Planctomycetota</taxon>
        <taxon>Planctomycetia</taxon>
        <taxon>Gemmatales</taxon>
        <taxon>Gemmataceae</taxon>
        <taxon>Frigoriglobus</taxon>
    </lineage>
</organism>
<dbReference type="Gene3D" id="3.90.550.10">
    <property type="entry name" value="Spore Coat Polysaccharide Biosynthesis Protein SpsA, Chain A"/>
    <property type="match status" value="1"/>
</dbReference>
<accession>A0A6M5YVY7</accession>